<gene>
    <name evidence="2" type="ORF">TEMA_09280</name>
</gene>
<dbReference type="EMBL" id="CP101637">
    <property type="protein sequence ID" value="WMT80607.1"/>
    <property type="molecule type" value="Genomic_DNA"/>
</dbReference>
<organism evidence="2 3">
    <name type="scientific">Terrisporobacter mayombei</name>
    <dbReference type="NCBI Taxonomy" id="1541"/>
    <lineage>
        <taxon>Bacteria</taxon>
        <taxon>Bacillati</taxon>
        <taxon>Bacillota</taxon>
        <taxon>Clostridia</taxon>
        <taxon>Peptostreptococcales</taxon>
        <taxon>Peptostreptococcaceae</taxon>
        <taxon>Terrisporobacter</taxon>
    </lineage>
</organism>
<name>A0ABY9Q210_9FIRM</name>
<dbReference type="Proteomes" id="UP001235030">
    <property type="component" value="Chromosome"/>
</dbReference>
<dbReference type="InterPro" id="IPR026591">
    <property type="entry name" value="Sirtuin_cat_small_dom_sf"/>
</dbReference>
<accession>A0ABY9Q210</accession>
<dbReference type="Pfam" id="PF13289">
    <property type="entry name" value="SIR2_2"/>
    <property type="match status" value="1"/>
</dbReference>
<sequence>MEICIFLGAGASAAENLPIQNELFSNYFKNSLPLHPYSKMNTNLREFFKEMFNIDVLLDDIDKVNFPTFEEVLGILDMAEQRRESFKNFRTDTYNNRSGSINILRQYLVLLTANSINNAAKVSNKYHELLLKNLMERDQLFNTTFISANYDIHIDNTISKLYDKENMPVMLDYGVDFANFNFKNSSWKRPCGKTIKLYKIHGSLNWLYCPICSSLTLTPYEGGVMRILNNQDEATCLNCNERTIPIIVPPTYFKNMSNVYLSSVWNKAEASLRKADVIIFCGYSFPEADIHIKYMLKRVQTSRNKKPLKIIVFNNHENKLMSALKKEEMRYKRFLGEDIIFTKDSFQDFAMNPYKYISLIKNNNRS</sequence>
<evidence type="ECO:0008006" key="4">
    <source>
        <dbReference type="Google" id="ProtNLM"/>
    </source>
</evidence>
<evidence type="ECO:0000313" key="2">
    <source>
        <dbReference type="EMBL" id="WMT80607.1"/>
    </source>
</evidence>
<dbReference type="SUPFAM" id="SSF52467">
    <property type="entry name" value="DHS-like NAD/FAD-binding domain"/>
    <property type="match status" value="1"/>
</dbReference>
<dbReference type="InterPro" id="IPR029035">
    <property type="entry name" value="DHS-like_NAD/FAD-binding_dom"/>
</dbReference>
<evidence type="ECO:0000313" key="3">
    <source>
        <dbReference type="Proteomes" id="UP001235030"/>
    </source>
</evidence>
<reference evidence="2 3" key="1">
    <citation type="submission" date="2022-07" db="EMBL/GenBank/DDBJ databases">
        <title>Genome sequence of Terrisporobacter mayombei DSM6539.</title>
        <authorList>
            <person name="Boeer T."/>
            <person name="Bengelsdorf F.R."/>
            <person name="Daniel R."/>
            <person name="Poehlein A."/>
        </authorList>
    </citation>
    <scope>NUCLEOTIDE SEQUENCE [LARGE SCALE GENOMIC DNA]</scope>
    <source>
        <strain evidence="2 3">DSM 6539</strain>
    </source>
</reference>
<keyword evidence="3" id="KW-1185">Reference proteome</keyword>
<proteinExistence type="predicted"/>
<dbReference type="Gene3D" id="3.30.1600.10">
    <property type="entry name" value="SIR2/SIRT2 'Small Domain"/>
    <property type="match status" value="1"/>
</dbReference>
<dbReference type="RefSeq" id="WP_228104840.1">
    <property type="nucleotide sequence ID" value="NZ_CP101637.1"/>
</dbReference>
<protein>
    <recommendedName>
        <fullName evidence="4">Deacetylase sirtuin-type domain-containing protein</fullName>
    </recommendedName>
</protein>
<dbReference type="Gene3D" id="3.40.50.1220">
    <property type="entry name" value="TPP-binding domain"/>
    <property type="match status" value="1"/>
</dbReference>
<keyword evidence="1" id="KW-0808">Transferase</keyword>
<evidence type="ECO:0000256" key="1">
    <source>
        <dbReference type="ARBA" id="ARBA00022679"/>
    </source>
</evidence>